<dbReference type="EnsemblMetazoa" id="XM_022788349">
    <property type="protein sequence ID" value="XP_022644084"/>
    <property type="gene ID" value="LOC111243171"/>
</dbReference>
<dbReference type="InParanoid" id="A0A7M7IXU0"/>
<evidence type="ECO:0000313" key="5">
    <source>
        <dbReference type="Proteomes" id="UP000594260"/>
    </source>
</evidence>
<dbReference type="EnsemblMetazoa" id="XM_022788346">
    <property type="protein sequence ID" value="XP_022644081"/>
    <property type="gene ID" value="LOC111243171"/>
</dbReference>
<dbReference type="EnsemblMetazoa" id="XM_022788338">
    <property type="protein sequence ID" value="XP_022644073"/>
    <property type="gene ID" value="LOC111243171"/>
</dbReference>
<dbReference type="RefSeq" id="XP_022644076.1">
    <property type="nucleotide sequence ID" value="XM_022788341.1"/>
</dbReference>
<dbReference type="RefSeq" id="XP_022644081.1">
    <property type="nucleotide sequence ID" value="XM_022788346.1"/>
</dbReference>
<dbReference type="RefSeq" id="XP_022644071.1">
    <property type="nucleotide sequence ID" value="XM_022788336.1"/>
</dbReference>
<dbReference type="OrthoDB" id="3365224at2759"/>
<dbReference type="PANTHER" id="PTHR21456:SF1">
    <property type="entry name" value="C2 NT-TYPE DOMAIN-CONTAINING PROTEIN"/>
    <property type="match status" value="1"/>
</dbReference>
<name>A0A7M7IXU0_VARDE</name>
<dbReference type="EnsemblMetazoa" id="XM_022788336">
    <property type="protein sequence ID" value="XP_022644071"/>
    <property type="gene ID" value="LOC111243171"/>
</dbReference>
<dbReference type="EnsemblMetazoa" id="XM_022788343">
    <property type="protein sequence ID" value="XP_022644078"/>
    <property type="gene ID" value="LOC111243171"/>
</dbReference>
<feature type="compositionally biased region" description="Low complexity" evidence="2">
    <location>
        <begin position="182"/>
        <end position="195"/>
    </location>
</feature>
<dbReference type="InterPro" id="IPR039931">
    <property type="entry name" value="EEIG1/2-like"/>
</dbReference>
<reference evidence="4" key="1">
    <citation type="submission" date="2021-01" db="UniProtKB">
        <authorList>
            <consortium name="EnsemblMetazoa"/>
        </authorList>
    </citation>
    <scope>IDENTIFICATION</scope>
</reference>
<protein>
    <recommendedName>
        <fullName evidence="3">C2 NT-type domain-containing protein</fullName>
    </recommendedName>
</protein>
<sequence length="435" mass="45018">MSIGMLLKKKKYRFLVDCTIEELTAVPYVNAILFAKLRLLEGGTFTEESPRLEVSDHSVRWHKTFSFQSKMTANAATGVLDACHCRVSIRREAQGGKSCHKLGFVDLNLASFAGQGATTQRFLLEGYRTNHRQDNSILRVTVNMTLVCGDPCFKTPSRTAAGEGDGIHTSSSASAGKGGGQPPQDGGSPSPDSSPLQASRTLLAPPSSDVDYSSLPRRQTNPTDGCSSGGSSAETPPPSSQYPLLERLDSCSLAGTLSLAGSGTAVTSCCESGAGLPTAAECGCAVSAGGACPAGQGGNLHQRQGSGDSNQHLRIHSSGSSHCDSASGSLKGSKRSSHKNPLNVVEERGNTKMDSTRVDPDVLINQLILSSKLSPSPVGSGGGVVLCPSPLPLGGTLSSGPDSGVGIEHESELEGGLRLVIGRDGVPALTAKDHH</sequence>
<proteinExistence type="inferred from homology"/>
<feature type="domain" description="C2 NT-type" evidence="3">
    <location>
        <begin position="4"/>
        <end position="146"/>
    </location>
</feature>
<dbReference type="EnsemblMetazoa" id="XM_022788341">
    <property type="protein sequence ID" value="XP_022644076"/>
    <property type="gene ID" value="LOC111243171"/>
</dbReference>
<comment type="similarity">
    <text evidence="1">Belongs to the EEIG family.</text>
</comment>
<accession>A0A7M7IXU0</accession>
<dbReference type="RefSeq" id="XP_022644080.1">
    <property type="nucleotide sequence ID" value="XM_022788345.1"/>
</dbReference>
<dbReference type="RefSeq" id="XP_022644073.1">
    <property type="nucleotide sequence ID" value="XM_022788338.1"/>
</dbReference>
<dbReference type="RefSeq" id="XP_022644082.1">
    <property type="nucleotide sequence ID" value="XM_022788347.1"/>
</dbReference>
<dbReference type="EnsemblMetazoa" id="XM_022788331">
    <property type="protein sequence ID" value="XP_022644066"/>
    <property type="gene ID" value="LOC111243171"/>
</dbReference>
<dbReference type="RefSeq" id="XP_022644079.1">
    <property type="nucleotide sequence ID" value="XM_022788344.1"/>
</dbReference>
<feature type="compositionally biased region" description="Polar residues" evidence="2">
    <location>
        <begin position="216"/>
        <end position="234"/>
    </location>
</feature>
<organism evidence="4 5">
    <name type="scientific">Varroa destructor</name>
    <name type="common">Honeybee mite</name>
    <dbReference type="NCBI Taxonomy" id="109461"/>
    <lineage>
        <taxon>Eukaryota</taxon>
        <taxon>Metazoa</taxon>
        <taxon>Ecdysozoa</taxon>
        <taxon>Arthropoda</taxon>
        <taxon>Chelicerata</taxon>
        <taxon>Arachnida</taxon>
        <taxon>Acari</taxon>
        <taxon>Parasitiformes</taxon>
        <taxon>Mesostigmata</taxon>
        <taxon>Gamasina</taxon>
        <taxon>Dermanyssoidea</taxon>
        <taxon>Varroidae</taxon>
        <taxon>Varroa</taxon>
    </lineage>
</organism>
<dbReference type="RefSeq" id="XP_022644084.1">
    <property type="nucleotide sequence ID" value="XM_022788349.1"/>
</dbReference>
<feature type="compositionally biased region" description="Low complexity" evidence="2">
    <location>
        <begin position="316"/>
        <end position="329"/>
    </location>
</feature>
<dbReference type="RefSeq" id="XP_022644065.1">
    <property type="nucleotide sequence ID" value="XM_022788330.1"/>
</dbReference>
<dbReference type="AlphaFoldDB" id="A0A7M7IXU0"/>
<dbReference type="RefSeq" id="XP_022644064.1">
    <property type="nucleotide sequence ID" value="XM_022788329.1"/>
</dbReference>
<dbReference type="Pfam" id="PF10358">
    <property type="entry name" value="NT-C2"/>
    <property type="match status" value="1"/>
</dbReference>
<dbReference type="EnsemblMetazoa" id="XM_022788347">
    <property type="protein sequence ID" value="XP_022644082"/>
    <property type="gene ID" value="LOC111243171"/>
</dbReference>
<dbReference type="RefSeq" id="XP_022644077.1">
    <property type="nucleotide sequence ID" value="XM_022788342.1"/>
</dbReference>
<dbReference type="InterPro" id="IPR019448">
    <property type="entry name" value="NT-C2"/>
</dbReference>
<feature type="region of interest" description="Disordered" evidence="2">
    <location>
        <begin position="158"/>
        <end position="244"/>
    </location>
</feature>
<dbReference type="EnsemblMetazoa" id="XM_022788339">
    <property type="protein sequence ID" value="XP_022644074"/>
    <property type="gene ID" value="LOC111243171"/>
</dbReference>
<dbReference type="RefSeq" id="XP_022644069.1">
    <property type="nucleotide sequence ID" value="XM_022788334.1"/>
</dbReference>
<dbReference type="RefSeq" id="XP_022644075.1">
    <property type="nucleotide sequence ID" value="XM_022788340.1"/>
</dbReference>
<dbReference type="RefSeq" id="XP_022644074.1">
    <property type="nucleotide sequence ID" value="XM_022788339.1"/>
</dbReference>
<dbReference type="EnsemblMetazoa" id="XM_022788342">
    <property type="protein sequence ID" value="XP_022644077"/>
    <property type="gene ID" value="LOC111243171"/>
</dbReference>
<dbReference type="EnsemblMetazoa" id="XM_022788344">
    <property type="protein sequence ID" value="XP_022644079"/>
    <property type="gene ID" value="LOC111243171"/>
</dbReference>
<dbReference type="EnsemblMetazoa" id="XM_022788345">
    <property type="protein sequence ID" value="XP_022644080"/>
    <property type="gene ID" value="LOC111243171"/>
</dbReference>
<dbReference type="KEGG" id="vde:111243171"/>
<evidence type="ECO:0000259" key="3">
    <source>
        <dbReference type="PROSITE" id="PS51840"/>
    </source>
</evidence>
<dbReference type="PANTHER" id="PTHR21456">
    <property type="entry name" value="FAMILY WITH SEQUENCE SIMILARITY 102"/>
    <property type="match status" value="1"/>
</dbReference>
<dbReference type="RefSeq" id="XP_022644068.1">
    <property type="nucleotide sequence ID" value="XM_022788333.1"/>
</dbReference>
<dbReference type="RefSeq" id="XP_022644066.1">
    <property type="nucleotide sequence ID" value="XM_022788331.1"/>
</dbReference>
<dbReference type="PROSITE" id="PS51840">
    <property type="entry name" value="C2_NT"/>
    <property type="match status" value="1"/>
</dbReference>
<dbReference type="EnsemblMetazoa" id="XM_022788340">
    <property type="protein sequence ID" value="XP_022644075"/>
    <property type="gene ID" value="LOC111243171"/>
</dbReference>
<dbReference type="RefSeq" id="XP_022644072.1">
    <property type="nucleotide sequence ID" value="XM_022788337.1"/>
</dbReference>
<dbReference type="RefSeq" id="XP_022644070.1">
    <property type="nucleotide sequence ID" value="XM_022788335.1"/>
</dbReference>
<dbReference type="RefSeq" id="XP_022644078.1">
    <property type="nucleotide sequence ID" value="XM_022788343.1"/>
</dbReference>
<dbReference type="EnsemblMetazoa" id="XM_022788334">
    <property type="protein sequence ID" value="XP_022644069"/>
    <property type="gene ID" value="LOC111243171"/>
</dbReference>
<dbReference type="EnsemblMetazoa" id="XM_022788335">
    <property type="protein sequence ID" value="XP_022644070"/>
    <property type="gene ID" value="LOC111243171"/>
</dbReference>
<evidence type="ECO:0000256" key="2">
    <source>
        <dbReference type="SAM" id="MobiDB-lite"/>
    </source>
</evidence>
<dbReference type="EnsemblMetazoa" id="XM_022788330">
    <property type="protein sequence ID" value="XP_022644065"/>
    <property type="gene ID" value="LOC111243171"/>
</dbReference>
<dbReference type="GeneID" id="111243171"/>
<feature type="compositionally biased region" description="Polar residues" evidence="2">
    <location>
        <begin position="299"/>
        <end position="312"/>
    </location>
</feature>
<feature type="compositionally biased region" description="Basic and acidic residues" evidence="2">
    <location>
        <begin position="345"/>
        <end position="358"/>
    </location>
</feature>
<dbReference type="EnsemblMetazoa" id="XM_022788337">
    <property type="protein sequence ID" value="XP_022644072"/>
    <property type="gene ID" value="LOC111243171"/>
</dbReference>
<dbReference type="EnsemblMetazoa" id="XM_022788329">
    <property type="protein sequence ID" value="XP_022644064"/>
    <property type="gene ID" value="LOC111243171"/>
</dbReference>
<evidence type="ECO:0000256" key="1">
    <source>
        <dbReference type="ARBA" id="ARBA00034780"/>
    </source>
</evidence>
<evidence type="ECO:0000313" key="4">
    <source>
        <dbReference type="EnsemblMetazoa" id="XP_022644081"/>
    </source>
</evidence>
<dbReference type="EnsemblMetazoa" id="XM_022788333">
    <property type="protein sequence ID" value="XP_022644068"/>
    <property type="gene ID" value="LOC111243171"/>
</dbReference>
<dbReference type="Proteomes" id="UP000594260">
    <property type="component" value="Unplaced"/>
</dbReference>
<keyword evidence="5" id="KW-1185">Reference proteome</keyword>
<feature type="region of interest" description="Disordered" evidence="2">
    <location>
        <begin position="299"/>
        <end position="358"/>
    </location>
</feature>